<dbReference type="PaxDb" id="65489-OBART02G35420.1"/>
<dbReference type="Proteomes" id="UP000026960">
    <property type="component" value="Chromosome 2"/>
</dbReference>
<dbReference type="HOGENOM" id="CLU_2531031_0_0_1"/>
<dbReference type="Gramene" id="OBART02G35420.1">
    <property type="protein sequence ID" value="OBART02G35420.1"/>
    <property type="gene ID" value="OBART02G35420"/>
</dbReference>
<reference evidence="2" key="1">
    <citation type="journal article" date="2009" name="Rice">
        <title>De Novo Next Generation Sequencing of Plant Genomes.</title>
        <authorList>
            <person name="Rounsley S."/>
            <person name="Marri P.R."/>
            <person name="Yu Y."/>
            <person name="He R."/>
            <person name="Sisneros N."/>
            <person name="Goicoechea J.L."/>
            <person name="Lee S.J."/>
            <person name="Angelova A."/>
            <person name="Kudrna D."/>
            <person name="Luo M."/>
            <person name="Affourtit J."/>
            <person name="Desany B."/>
            <person name="Knight J."/>
            <person name="Niazi F."/>
            <person name="Egholm M."/>
            <person name="Wing R.A."/>
        </authorList>
    </citation>
    <scope>NUCLEOTIDE SEQUENCE [LARGE SCALE GENOMIC DNA]</scope>
    <source>
        <strain evidence="2">cv. IRGC 105608</strain>
    </source>
</reference>
<feature type="region of interest" description="Disordered" evidence="1">
    <location>
        <begin position="1"/>
        <end position="26"/>
    </location>
</feature>
<protein>
    <submittedName>
        <fullName evidence="2">Uncharacterized protein</fullName>
    </submittedName>
</protein>
<proteinExistence type="predicted"/>
<dbReference type="AlphaFoldDB" id="A0A0D3FBF7"/>
<dbReference type="EnsemblPlants" id="OBART02G35420.1">
    <property type="protein sequence ID" value="OBART02G35420.1"/>
    <property type="gene ID" value="OBART02G35420"/>
</dbReference>
<organism evidence="2">
    <name type="scientific">Oryza barthii</name>
    <dbReference type="NCBI Taxonomy" id="65489"/>
    <lineage>
        <taxon>Eukaryota</taxon>
        <taxon>Viridiplantae</taxon>
        <taxon>Streptophyta</taxon>
        <taxon>Embryophyta</taxon>
        <taxon>Tracheophyta</taxon>
        <taxon>Spermatophyta</taxon>
        <taxon>Magnoliopsida</taxon>
        <taxon>Liliopsida</taxon>
        <taxon>Poales</taxon>
        <taxon>Poaceae</taxon>
        <taxon>BOP clade</taxon>
        <taxon>Oryzoideae</taxon>
        <taxon>Oryzeae</taxon>
        <taxon>Oryzinae</taxon>
        <taxon>Oryza</taxon>
    </lineage>
</organism>
<evidence type="ECO:0000313" key="3">
    <source>
        <dbReference type="Proteomes" id="UP000026960"/>
    </source>
</evidence>
<name>A0A0D3FBF7_9ORYZ</name>
<keyword evidence="3" id="KW-1185">Reference proteome</keyword>
<sequence>MDAQTPDSASVADLGPPYPATSPLSSCRRLTLTGGSPPILAAAAAHSSPDPNAVETVLYQDGSLASCQVVVQWTQTSPTRDWEI</sequence>
<accession>A0A0D3FBF7</accession>
<evidence type="ECO:0000256" key="1">
    <source>
        <dbReference type="SAM" id="MobiDB-lite"/>
    </source>
</evidence>
<reference evidence="2" key="2">
    <citation type="submission" date="2015-03" db="UniProtKB">
        <authorList>
            <consortium name="EnsemblPlants"/>
        </authorList>
    </citation>
    <scope>IDENTIFICATION</scope>
</reference>
<evidence type="ECO:0000313" key="2">
    <source>
        <dbReference type="EnsemblPlants" id="OBART02G35420.1"/>
    </source>
</evidence>